<evidence type="ECO:0008006" key="4">
    <source>
        <dbReference type="Google" id="ProtNLM"/>
    </source>
</evidence>
<keyword evidence="3" id="KW-1185">Reference proteome</keyword>
<proteinExistence type="predicted"/>
<dbReference type="Pfam" id="PF13489">
    <property type="entry name" value="Methyltransf_23"/>
    <property type="match status" value="1"/>
</dbReference>
<dbReference type="CDD" id="cd02440">
    <property type="entry name" value="AdoMet_MTases"/>
    <property type="match status" value="1"/>
</dbReference>
<reference evidence="2 3" key="1">
    <citation type="submission" date="2014-04" db="EMBL/GenBank/DDBJ databases">
        <authorList>
            <consortium name="DOE Joint Genome Institute"/>
            <person name="Kuo A."/>
            <person name="Girlanda M."/>
            <person name="Perotto S."/>
            <person name="Kohler A."/>
            <person name="Nagy L.G."/>
            <person name="Floudas D."/>
            <person name="Copeland A."/>
            <person name="Barry K.W."/>
            <person name="Cichocki N."/>
            <person name="Veneault-Fourrey C."/>
            <person name="LaButti K."/>
            <person name="Lindquist E.A."/>
            <person name="Lipzen A."/>
            <person name="Lundell T."/>
            <person name="Morin E."/>
            <person name="Murat C."/>
            <person name="Sun H."/>
            <person name="Tunlid A."/>
            <person name="Henrissat B."/>
            <person name="Grigoriev I.V."/>
            <person name="Hibbett D.S."/>
            <person name="Martin F."/>
            <person name="Nordberg H.P."/>
            <person name="Cantor M.N."/>
            <person name="Hua S.X."/>
        </authorList>
    </citation>
    <scope>NUCLEOTIDE SEQUENCE [LARGE SCALE GENOMIC DNA]</scope>
    <source>
        <strain evidence="2 3">MUT 4182</strain>
    </source>
</reference>
<dbReference type="PANTHER" id="PTHR43591">
    <property type="entry name" value="METHYLTRANSFERASE"/>
    <property type="match status" value="1"/>
</dbReference>
<dbReference type="Proteomes" id="UP000054248">
    <property type="component" value="Unassembled WGS sequence"/>
</dbReference>
<accession>A0A0C3LEJ1</accession>
<dbReference type="Gene3D" id="3.40.50.150">
    <property type="entry name" value="Vaccinia Virus protein VP39"/>
    <property type="match status" value="1"/>
</dbReference>
<dbReference type="EMBL" id="KN823201">
    <property type="protein sequence ID" value="KIO19827.1"/>
    <property type="molecule type" value="Genomic_DNA"/>
</dbReference>
<evidence type="ECO:0000313" key="3">
    <source>
        <dbReference type="Proteomes" id="UP000054248"/>
    </source>
</evidence>
<gene>
    <name evidence="2" type="ORF">M407DRAFT_246052</name>
</gene>
<protein>
    <recommendedName>
        <fullName evidence="4">Methyltransferase domain-containing protein</fullName>
    </recommendedName>
</protein>
<dbReference type="SUPFAM" id="SSF53335">
    <property type="entry name" value="S-adenosyl-L-methionine-dependent methyltransferases"/>
    <property type="match status" value="1"/>
</dbReference>
<evidence type="ECO:0000256" key="1">
    <source>
        <dbReference type="SAM" id="MobiDB-lite"/>
    </source>
</evidence>
<dbReference type="HOGENOM" id="CLU_010595_5_2_1"/>
<dbReference type="STRING" id="1051891.A0A0C3LEJ1"/>
<sequence length="324" mass="36242">MNFPSEKPQPAPTHNALYNLPSVENNTERGRLDFQHAGIRISLGSLYAAPDLVKARLAPQKEVPQPTILDIGTGSGIWAEEMAREFPHAQVLGVDLTPVTPDANTPPNCRFGYLDANDGFTSLGESFDVVHMRSVGGGIRDQVRLVRDVARVLKPGGIFLWGAGDMDLYNENGERLPRFEEGKEGWCAMNAIFTQVREEMLKQGRDLYGINDFKKLLEDSEYFKFLGKEDAFCPIGAWKEDTPKTAWKQVGELFVVNVGRMVQSLGSLLVQSGRDKETIDRWLATVKEELETCNPKTQAMWRHMWSVRTEVEWSPSATEAAEGP</sequence>
<evidence type="ECO:0000313" key="2">
    <source>
        <dbReference type="EMBL" id="KIO19827.1"/>
    </source>
</evidence>
<dbReference type="AlphaFoldDB" id="A0A0C3LEJ1"/>
<reference evidence="3" key="2">
    <citation type="submission" date="2015-01" db="EMBL/GenBank/DDBJ databases">
        <title>Evolutionary Origins and Diversification of the Mycorrhizal Mutualists.</title>
        <authorList>
            <consortium name="DOE Joint Genome Institute"/>
            <consortium name="Mycorrhizal Genomics Consortium"/>
            <person name="Kohler A."/>
            <person name="Kuo A."/>
            <person name="Nagy L.G."/>
            <person name="Floudas D."/>
            <person name="Copeland A."/>
            <person name="Barry K.W."/>
            <person name="Cichocki N."/>
            <person name="Veneault-Fourrey C."/>
            <person name="LaButti K."/>
            <person name="Lindquist E.A."/>
            <person name="Lipzen A."/>
            <person name="Lundell T."/>
            <person name="Morin E."/>
            <person name="Murat C."/>
            <person name="Riley R."/>
            <person name="Ohm R."/>
            <person name="Sun H."/>
            <person name="Tunlid A."/>
            <person name="Henrissat B."/>
            <person name="Grigoriev I.V."/>
            <person name="Hibbett D.S."/>
            <person name="Martin F."/>
        </authorList>
    </citation>
    <scope>NUCLEOTIDE SEQUENCE [LARGE SCALE GENOMIC DNA]</scope>
    <source>
        <strain evidence="3">MUT 4182</strain>
    </source>
</reference>
<organism evidence="2 3">
    <name type="scientific">Tulasnella calospora MUT 4182</name>
    <dbReference type="NCBI Taxonomy" id="1051891"/>
    <lineage>
        <taxon>Eukaryota</taxon>
        <taxon>Fungi</taxon>
        <taxon>Dikarya</taxon>
        <taxon>Basidiomycota</taxon>
        <taxon>Agaricomycotina</taxon>
        <taxon>Agaricomycetes</taxon>
        <taxon>Cantharellales</taxon>
        <taxon>Tulasnellaceae</taxon>
        <taxon>Tulasnella</taxon>
    </lineage>
</organism>
<feature type="region of interest" description="Disordered" evidence="1">
    <location>
        <begin position="1"/>
        <end position="22"/>
    </location>
</feature>
<dbReference type="InterPro" id="IPR029063">
    <property type="entry name" value="SAM-dependent_MTases_sf"/>
</dbReference>
<name>A0A0C3LEJ1_9AGAM</name>
<dbReference type="OrthoDB" id="2013972at2759"/>